<keyword evidence="13" id="KW-1185">Reference proteome</keyword>
<dbReference type="HOGENOM" id="CLU_039488_1_0_11"/>
<keyword evidence="7" id="KW-0408">Iron</keyword>
<dbReference type="OrthoDB" id="9781066at2"/>
<protein>
    <submittedName>
        <fullName evidence="12">Dyp-type peroxidase family protein</fullName>
    </submittedName>
</protein>
<proteinExistence type="inferred from homology"/>
<dbReference type="SUPFAM" id="SSF54909">
    <property type="entry name" value="Dimeric alpha+beta barrel"/>
    <property type="match status" value="1"/>
</dbReference>
<name>K0K5K6_SACES</name>
<dbReference type="GO" id="GO:0004601">
    <property type="term" value="F:peroxidase activity"/>
    <property type="evidence" value="ECO:0007669"/>
    <property type="project" value="UniProtKB-KW"/>
</dbReference>
<dbReference type="GO" id="GO:0020037">
    <property type="term" value="F:heme binding"/>
    <property type="evidence" value="ECO:0007669"/>
    <property type="project" value="InterPro"/>
</dbReference>
<dbReference type="KEGG" id="sesp:BN6_45630"/>
<dbReference type="BioCyc" id="SESP1179773:BN6_RS22090-MONOMER"/>
<dbReference type="Proteomes" id="UP000006281">
    <property type="component" value="Chromosome"/>
</dbReference>
<evidence type="ECO:0000259" key="10">
    <source>
        <dbReference type="Pfam" id="PF04261"/>
    </source>
</evidence>
<evidence type="ECO:0000256" key="2">
    <source>
        <dbReference type="ARBA" id="ARBA00022559"/>
    </source>
</evidence>
<keyword evidence="6" id="KW-0560">Oxidoreductase</keyword>
<evidence type="ECO:0000256" key="8">
    <source>
        <dbReference type="ARBA" id="ARBA00025737"/>
    </source>
</evidence>
<keyword evidence="4" id="KW-0479">Metal-binding</keyword>
<dbReference type="GO" id="GO:0046872">
    <property type="term" value="F:metal ion binding"/>
    <property type="evidence" value="ECO:0007669"/>
    <property type="project" value="UniProtKB-KW"/>
</dbReference>
<keyword evidence="2 12" id="KW-0575">Peroxidase</keyword>
<dbReference type="GO" id="GO:0005829">
    <property type="term" value="C:cytosol"/>
    <property type="evidence" value="ECO:0007669"/>
    <property type="project" value="TreeGrafter"/>
</dbReference>
<evidence type="ECO:0000256" key="9">
    <source>
        <dbReference type="SAM" id="MobiDB-lite"/>
    </source>
</evidence>
<dbReference type="eggNOG" id="COG2837">
    <property type="taxonomic scope" value="Bacteria"/>
</dbReference>
<dbReference type="RefSeq" id="WP_015101955.1">
    <property type="nucleotide sequence ID" value="NC_019673.1"/>
</dbReference>
<dbReference type="PROSITE" id="PS51404">
    <property type="entry name" value="DYP_PEROXIDASE"/>
    <property type="match status" value="1"/>
</dbReference>
<dbReference type="EMBL" id="HE804045">
    <property type="protein sequence ID" value="CCH31843.1"/>
    <property type="molecule type" value="Genomic_DNA"/>
</dbReference>
<evidence type="ECO:0000256" key="7">
    <source>
        <dbReference type="ARBA" id="ARBA00023004"/>
    </source>
</evidence>
<dbReference type="PROSITE" id="PS51257">
    <property type="entry name" value="PROKAR_LIPOPROTEIN"/>
    <property type="match status" value="1"/>
</dbReference>
<keyword evidence="5" id="KW-0732">Signal</keyword>
<dbReference type="InterPro" id="IPR048327">
    <property type="entry name" value="Dyp_perox_N"/>
</dbReference>
<reference evidence="12 13" key="1">
    <citation type="journal article" date="2012" name="BMC Genomics">
        <title>Complete genome sequence of Saccharothrix espanaensis DSM 44229T and comparison to the other completely sequenced Pseudonocardiaceae.</title>
        <authorList>
            <person name="Strobel T."/>
            <person name="Al-Dilaimi A."/>
            <person name="Blom J."/>
            <person name="Gessner A."/>
            <person name="Kalinowski J."/>
            <person name="Luzhetska M."/>
            <person name="Puhler A."/>
            <person name="Szczepanowski R."/>
            <person name="Bechthold A."/>
            <person name="Ruckert C."/>
        </authorList>
    </citation>
    <scope>NUCLEOTIDE SEQUENCE [LARGE SCALE GENOMIC DNA]</scope>
    <source>
        <strain evidence="13">ATCC 51144 / DSM 44229 / JCM 9112 / NBRC 15066 / NRRL 15764</strain>
    </source>
</reference>
<keyword evidence="3" id="KW-0349">Heme</keyword>
<evidence type="ECO:0000259" key="11">
    <source>
        <dbReference type="Pfam" id="PF20628"/>
    </source>
</evidence>
<dbReference type="PANTHER" id="PTHR30521:SF4">
    <property type="entry name" value="DEFERROCHELATASE"/>
    <property type="match status" value="1"/>
</dbReference>
<dbReference type="Pfam" id="PF04261">
    <property type="entry name" value="Dyp_perox_N"/>
    <property type="match status" value="1"/>
</dbReference>
<dbReference type="STRING" id="1179773.BN6_45630"/>
<dbReference type="PANTHER" id="PTHR30521">
    <property type="entry name" value="DEFERROCHELATASE/PEROXIDASE"/>
    <property type="match status" value="1"/>
</dbReference>
<sequence>MRDRSEFTRRGVVAGGLAALASLSACRQSTTVDTRDPSGAPVAMHGRTQAGIDRPDPPQQFLGLSVHDVHDHDLAALLSRLTDIIRATTGGQDPRLGGLPPGDLTITVGLGPRLISALDPTLPGARDLPAFTREDIPDTARGGDLMIQTCAGNPLTLTAAETLVAHELGAPRWSQRGFRPPTGDQGLGRNLLGFLDGIEVPRTPEDVDREVWLDAPPAVAGGTIAVVRRLRVDLPRFLAEPLDRQEAVIGRHRADGTPLTGGTTTDHVDLSAKTPDGRYVIPTTAHVRRANPAATGSGTMLRRSYTYDNGPGDTGLLFISYQRDLRTYTATQHRLDQADDLLDFTTATATATFLVLPGPTPDRVLGHHLLA</sequence>
<dbReference type="Pfam" id="PF20628">
    <property type="entry name" value="Dyp_perox_C"/>
    <property type="match status" value="1"/>
</dbReference>
<evidence type="ECO:0000256" key="5">
    <source>
        <dbReference type="ARBA" id="ARBA00022729"/>
    </source>
</evidence>
<accession>K0K5K6</accession>
<comment type="cofactor">
    <cofactor evidence="1">
        <name>heme b</name>
        <dbReference type="ChEBI" id="CHEBI:60344"/>
    </cofactor>
</comment>
<evidence type="ECO:0000256" key="6">
    <source>
        <dbReference type="ARBA" id="ARBA00023002"/>
    </source>
</evidence>
<feature type="compositionally biased region" description="Low complexity" evidence="9">
    <location>
        <begin position="256"/>
        <end position="265"/>
    </location>
</feature>
<evidence type="ECO:0000313" key="12">
    <source>
        <dbReference type="EMBL" id="CCH31843.1"/>
    </source>
</evidence>
<feature type="region of interest" description="Disordered" evidence="9">
    <location>
        <begin position="253"/>
        <end position="272"/>
    </location>
</feature>
<dbReference type="AlphaFoldDB" id="K0K5K6"/>
<dbReference type="NCBIfam" id="TIGR01413">
    <property type="entry name" value="Dyp_perox_fam"/>
    <property type="match status" value="1"/>
</dbReference>
<evidence type="ECO:0000313" key="13">
    <source>
        <dbReference type="Proteomes" id="UP000006281"/>
    </source>
</evidence>
<feature type="domain" description="Dyp-type peroxidase C-terminal" evidence="11">
    <location>
        <begin position="189"/>
        <end position="358"/>
    </location>
</feature>
<evidence type="ECO:0000256" key="3">
    <source>
        <dbReference type="ARBA" id="ARBA00022617"/>
    </source>
</evidence>
<dbReference type="InterPro" id="IPR011008">
    <property type="entry name" value="Dimeric_a/b-barrel"/>
</dbReference>
<organism evidence="12 13">
    <name type="scientific">Saccharothrix espanaensis (strain ATCC 51144 / DSM 44229 / JCM 9112 / NBRC 15066 / NRRL 15764)</name>
    <dbReference type="NCBI Taxonomy" id="1179773"/>
    <lineage>
        <taxon>Bacteria</taxon>
        <taxon>Bacillati</taxon>
        <taxon>Actinomycetota</taxon>
        <taxon>Actinomycetes</taxon>
        <taxon>Pseudonocardiales</taxon>
        <taxon>Pseudonocardiaceae</taxon>
        <taxon>Saccharothrix</taxon>
    </lineage>
</organism>
<comment type="similarity">
    <text evidence="8">Belongs to the DyP-type peroxidase family.</text>
</comment>
<dbReference type="PATRIC" id="fig|1179773.3.peg.4572"/>
<gene>
    <name evidence="12" type="ordered locus">BN6_45630</name>
</gene>
<feature type="region of interest" description="Disordered" evidence="9">
    <location>
        <begin position="30"/>
        <end position="57"/>
    </location>
</feature>
<dbReference type="InterPro" id="IPR006314">
    <property type="entry name" value="Dyp_peroxidase"/>
</dbReference>
<evidence type="ECO:0000256" key="4">
    <source>
        <dbReference type="ARBA" id="ARBA00022723"/>
    </source>
</evidence>
<evidence type="ECO:0000256" key="1">
    <source>
        <dbReference type="ARBA" id="ARBA00001970"/>
    </source>
</evidence>
<feature type="domain" description="Dyp-type peroxidase N-terminal" evidence="10">
    <location>
        <begin position="60"/>
        <end position="179"/>
    </location>
</feature>
<dbReference type="InterPro" id="IPR048328">
    <property type="entry name" value="Dyp_perox_C"/>
</dbReference>